<dbReference type="Proteomes" id="UP000252008">
    <property type="component" value="Unassembled WGS sequence"/>
</dbReference>
<gene>
    <name evidence="3" type="ORF">MPP7335_00919</name>
</gene>
<feature type="compositionally biased region" description="Acidic residues" evidence="1">
    <location>
        <begin position="180"/>
        <end position="192"/>
    </location>
</feature>
<keyword evidence="4" id="KW-1185">Reference proteome</keyword>
<evidence type="ECO:0000256" key="1">
    <source>
        <dbReference type="SAM" id="MobiDB-lite"/>
    </source>
</evidence>
<protein>
    <submittedName>
        <fullName evidence="3">Putative outer membrane adhesin-like protein [Variovorax paradoxus B4]</fullName>
    </submittedName>
</protein>
<accession>A0A375YDI4</accession>
<dbReference type="RefSeq" id="WP_133057212.1">
    <property type="nucleotide sequence ID" value="NZ_MVID01000004.1"/>
</dbReference>
<feature type="compositionally biased region" description="Low complexity" evidence="1">
    <location>
        <begin position="73"/>
        <end position="97"/>
    </location>
</feature>
<evidence type="ECO:0000313" key="4">
    <source>
        <dbReference type="Proteomes" id="UP000252008"/>
    </source>
</evidence>
<dbReference type="STRING" id="39692.BST38_07555"/>
<reference evidence="3 4" key="1">
    <citation type="submission" date="2018-05" db="EMBL/GenBank/DDBJ databases">
        <authorList>
            <consortium name="IHU Genomes"/>
        </authorList>
    </citation>
    <scope>NUCLEOTIDE SEQUENCE [LARGE SCALE GENOMIC DNA]</scope>
    <source>
        <strain evidence="3 4">P7335</strain>
    </source>
</reference>
<keyword evidence="2" id="KW-1133">Transmembrane helix</keyword>
<dbReference type="Pfam" id="PF17963">
    <property type="entry name" value="Big_9"/>
    <property type="match status" value="1"/>
</dbReference>
<feature type="compositionally biased region" description="Acidic residues" evidence="1">
    <location>
        <begin position="138"/>
        <end position="164"/>
    </location>
</feature>
<evidence type="ECO:0000256" key="2">
    <source>
        <dbReference type="SAM" id="Phobius"/>
    </source>
</evidence>
<evidence type="ECO:0000313" key="3">
    <source>
        <dbReference type="EMBL" id="SRX79186.1"/>
    </source>
</evidence>
<feature type="compositionally biased region" description="Acidic residues" evidence="1">
    <location>
        <begin position="98"/>
        <end position="118"/>
    </location>
</feature>
<organism evidence="3 4">
    <name type="scientific">Mycolicibacterium parafortuitum</name>
    <name type="common">Mycobacterium parafortuitum</name>
    <dbReference type="NCBI Taxonomy" id="39692"/>
    <lineage>
        <taxon>Bacteria</taxon>
        <taxon>Bacillati</taxon>
        <taxon>Actinomycetota</taxon>
        <taxon>Actinomycetes</taxon>
        <taxon>Mycobacteriales</taxon>
        <taxon>Mycobacteriaceae</taxon>
        <taxon>Mycolicibacterium</taxon>
    </lineage>
</organism>
<proteinExistence type="predicted"/>
<dbReference type="AlphaFoldDB" id="A0A375YDI4"/>
<dbReference type="Gene3D" id="2.60.40.3440">
    <property type="match status" value="1"/>
</dbReference>
<keyword evidence="2" id="KW-0812">Transmembrane</keyword>
<keyword evidence="2" id="KW-0472">Membrane</keyword>
<dbReference type="EMBL" id="UEGS01000001">
    <property type="protein sequence ID" value="SRX79186.1"/>
    <property type="molecule type" value="Genomic_DNA"/>
</dbReference>
<name>A0A375YDI4_MYCPF</name>
<feature type="compositionally biased region" description="Polar residues" evidence="1">
    <location>
        <begin position="52"/>
        <end position="64"/>
    </location>
</feature>
<feature type="region of interest" description="Disordered" evidence="1">
    <location>
        <begin position="49"/>
        <end position="194"/>
    </location>
</feature>
<sequence>MSTARHRKARRSEDFAVRRWLHAGAVTAGMGAALLGFGLLGAEIATAAADTGSESASSGATNAGPSAGEDRGSTTSDADASDAASDSGSGATGTADNADADTDTDTDDTDTDDADDDAVAERVSVKPKSHRATAAAETESDDATAESEDAAAEADDGAAADGDDTTAVAEPPVRSTANVDSDEEPADEDEYDWPVAPAPYVSPQSAYQIRVAEILDDWTARHQEWVDSLQISDERKERMQESFLAMRRTFFNQAPTVAPVQITGVLTGAVTGHLGGDDPDGDRLVYILTKAPTSGSVTINRDGTYSYTPGDDFNGVDTFRVAAIDLGLHMNLLQLLRPVSSGVATSLINQGAIKLEFTDKTSSDDWNAERLAALREAAEELIEYFRVTAPVTLTYDLTEDEDDDDSTLASASSPLVQSTPGFWKSVVQQKLQDGVDANGAAADGEIEWNWNKLWGLGDDIADNEYDFKAVLRHEMLHSFGFTGRIRTPDVYTKRNWSTYASFVSDKDGEFAIGEDFRWDSAFNPNLTGGNGGLFFGGPTAVAVYGRPVPLFTPDPFENGSSTSHTDDEIFKDPHQLLMNHATGKGPSVREISAIEAGILIDLGYIVVARPSPEDSDA</sequence>
<feature type="transmembrane region" description="Helical" evidence="2">
    <location>
        <begin position="20"/>
        <end position="40"/>
    </location>
</feature>